<dbReference type="PANTHER" id="PTHR42935:SF1">
    <property type="entry name" value="SLR0930 PROTEIN"/>
    <property type="match status" value="1"/>
</dbReference>
<dbReference type="STRING" id="45851.BHV86_03380"/>
<keyword evidence="2" id="KW-1185">Reference proteome</keyword>
<proteinExistence type="predicted"/>
<dbReference type="Gene3D" id="3.40.50.300">
    <property type="entry name" value="P-loop containing nucleotide triphosphate hydrolases"/>
    <property type="match status" value="1"/>
</dbReference>
<dbReference type="eggNOG" id="COG2607">
    <property type="taxonomic scope" value="Bacteria"/>
</dbReference>
<dbReference type="InterPro" id="IPR027417">
    <property type="entry name" value="P-loop_NTPase"/>
</dbReference>
<dbReference type="Pfam" id="PF05673">
    <property type="entry name" value="DUF815"/>
    <property type="match status" value="1"/>
</dbReference>
<protein>
    <submittedName>
        <fullName evidence="1">Uncharacterized protein</fullName>
    </submittedName>
</protein>
<reference evidence="1 2" key="1">
    <citation type="submission" date="2010-02" db="EMBL/GenBank/DDBJ databases">
        <authorList>
            <person name="Weinstock G."/>
            <person name="Sodergren E."/>
            <person name="Clifton S."/>
            <person name="Fulton L."/>
            <person name="Fulton B."/>
            <person name="Courtney L."/>
            <person name="Fronick C."/>
            <person name="Harrison M."/>
            <person name="Strong C."/>
            <person name="Farmer C."/>
            <person name="Delahaunty K."/>
            <person name="Markovic C."/>
            <person name="Hall O."/>
            <person name="Minx P."/>
            <person name="Tomlinson C."/>
            <person name="Mitreva M."/>
            <person name="Nelson J."/>
            <person name="Hou S."/>
            <person name="Wollam A."/>
            <person name="Pepin K.H."/>
            <person name="Johnson M."/>
            <person name="Bhonagiri V."/>
            <person name="Zhang X."/>
            <person name="Suruliraj S."/>
            <person name="Warren W."/>
            <person name="Chinwalla A."/>
            <person name="Mardis E.R."/>
            <person name="Wilson R.K."/>
        </authorList>
    </citation>
    <scope>NUCLEOTIDE SEQUENCE [LARGE SCALE GENOMIC DNA]</scope>
    <source>
        <strain evidence="1 2">DSM 2876</strain>
    </source>
</reference>
<comment type="caution">
    <text evidence="1">The sequence shown here is derived from an EMBL/GenBank/DDBJ whole genome shotgun (WGS) entry which is preliminary data.</text>
</comment>
<evidence type="ECO:0000313" key="1">
    <source>
        <dbReference type="EMBL" id="EFF68739.1"/>
    </source>
</evidence>
<dbReference type="Proteomes" id="UP000006238">
    <property type="component" value="Unassembled WGS sequence"/>
</dbReference>
<name>D4RZ38_9FIRM</name>
<dbReference type="GeneID" id="98918971"/>
<evidence type="ECO:0000313" key="2">
    <source>
        <dbReference type="Proteomes" id="UP000006238"/>
    </source>
</evidence>
<dbReference type="SUPFAM" id="SSF52540">
    <property type="entry name" value="P-loop containing nucleoside triphosphate hydrolases"/>
    <property type="match status" value="1"/>
</dbReference>
<dbReference type="PANTHER" id="PTHR42935">
    <property type="entry name" value="SLR0930 PROTEIN"/>
    <property type="match status" value="1"/>
</dbReference>
<sequence>MNSSELLLYKNPENREVFDCMLRIASEEFEGLDVKKTAGRIVSHILEVSEKMGFNGNLWQDYLAYNLANDENSYSLSCERRGRMEGSINKAALLDMAVYRELFNTDLSGTDAKYGTFLSMLIGFENNNEGEKYYNKRIRNRIIKLAEELSGAADDNTFLNTVCDFYKDAGVGCIGLFKAFRVGHDDNDRPVITPVISVEHKYLKDLIGYDIQKKKITDNTEAFLAGSKANNVLLFGDSGTGKSSCIKAILNEYYDDGLRMIEIYKHQFKDLSAIINQVKDRNYKFIIYMDDLSFEEFEIEYKFLKAVIEGGLEKRPDNVLIYATSNRRHLVREKYSDKEERDDDLHTRDTVAEKLSLSARFGVSVYFGSPDKKLFNEIVKGLAQKNNIKVDENTLLMEANKWELSHGGLSGRTAEQFISYMVSAYAD</sequence>
<dbReference type="InterPro" id="IPR008533">
    <property type="entry name" value="DUF815"/>
</dbReference>
<dbReference type="HOGENOM" id="CLU_039512_1_1_9"/>
<gene>
    <name evidence="1" type="ORF">BUTYVIB_01103</name>
</gene>
<dbReference type="AlphaFoldDB" id="D4RZ38"/>
<dbReference type="RefSeq" id="WP_005602415.1">
    <property type="nucleotide sequence ID" value="NZ_GG663522.1"/>
</dbReference>
<accession>D4RZ38</accession>
<organism evidence="1 2">
    <name type="scientific">Eshraghiella crossota DSM 2876</name>
    <dbReference type="NCBI Taxonomy" id="511680"/>
    <lineage>
        <taxon>Bacteria</taxon>
        <taxon>Bacillati</taxon>
        <taxon>Bacillota</taxon>
        <taxon>Clostridia</taxon>
        <taxon>Lachnospirales</taxon>
        <taxon>Lachnospiraceae</taxon>
        <taxon>Eshraghiella</taxon>
    </lineage>
</organism>
<dbReference type="EMBL" id="ABWN01000026">
    <property type="protein sequence ID" value="EFF68739.1"/>
    <property type="molecule type" value="Genomic_DNA"/>
</dbReference>